<dbReference type="GO" id="GO:0006508">
    <property type="term" value="P:proteolysis"/>
    <property type="evidence" value="ECO:0007669"/>
    <property type="project" value="UniProtKB-KW"/>
</dbReference>
<feature type="domain" description="Peptidase S8/S53" evidence="7">
    <location>
        <begin position="86"/>
        <end position="344"/>
    </location>
</feature>
<dbReference type="CDD" id="cd04848">
    <property type="entry name" value="Peptidases_S8_Autotransporter_serine_protease_like"/>
    <property type="match status" value="1"/>
</dbReference>
<name>A0A4Y8ZLZ0_9SPHN</name>
<feature type="active site" description="Charge relay system" evidence="6">
    <location>
        <position position="128"/>
    </location>
</feature>
<evidence type="ECO:0000256" key="3">
    <source>
        <dbReference type="ARBA" id="ARBA00022729"/>
    </source>
</evidence>
<evidence type="ECO:0000259" key="7">
    <source>
        <dbReference type="Pfam" id="PF00082"/>
    </source>
</evidence>
<reference evidence="8 9" key="1">
    <citation type="submission" date="2019-03" db="EMBL/GenBank/DDBJ databases">
        <title>Genome sequence of Sphingomonas sp. 17J27-24.</title>
        <authorList>
            <person name="Kim M."/>
            <person name="Maeng S."/>
            <person name="Sathiyaraj S."/>
        </authorList>
    </citation>
    <scope>NUCLEOTIDE SEQUENCE [LARGE SCALE GENOMIC DNA]</scope>
    <source>
        <strain evidence="8 9">17J27-24</strain>
    </source>
</reference>
<evidence type="ECO:0000313" key="8">
    <source>
        <dbReference type="EMBL" id="TFI57023.1"/>
    </source>
</evidence>
<dbReference type="Gene3D" id="3.40.50.200">
    <property type="entry name" value="Peptidase S8/S53 domain"/>
    <property type="match status" value="1"/>
</dbReference>
<proteinExistence type="inferred from homology"/>
<dbReference type="OrthoDB" id="5405281at2"/>
<keyword evidence="9" id="KW-1185">Reference proteome</keyword>
<evidence type="ECO:0000256" key="1">
    <source>
        <dbReference type="ARBA" id="ARBA00011073"/>
    </source>
</evidence>
<sequence length="372" mass="37592">MVTSFASRLSRRRGSLVFLLRSLVGASLVLAPTGALPARPAGSHAAAPAARAARAAPPSRRSLERALNWGIGAIDADAAYAQGATGRGVTVALIDTGVSAAGTDLLAGLSDKSIDVVADRGEDGGARHGAQTASLLAARHDGRGSLGVAYDATILSVRVDTAGSCSKACRINGTNLARGIDYAVEQGARIIALPLEAPNRLSQIEPALVRAVEAGALLVTAAGNHGDPEPSWPARYAADPRFAGSIVIAGATTPSGRVARWASKATGAEHRYLVAPGQNLVTNCGRRSCAKVSGTSYAVSFVAGAAALLLERYPQLRGPELATLLLDSAVDLGAPGADPVSGTGMLNVARAMRLARTQLAAGASGGAADDRS</sequence>
<dbReference type="GO" id="GO:0004252">
    <property type="term" value="F:serine-type endopeptidase activity"/>
    <property type="evidence" value="ECO:0007669"/>
    <property type="project" value="UniProtKB-UniRule"/>
</dbReference>
<protein>
    <recommendedName>
        <fullName evidence="7">Peptidase S8/S53 domain-containing protein</fullName>
    </recommendedName>
</protein>
<dbReference type="InterPro" id="IPR000209">
    <property type="entry name" value="Peptidase_S8/S53_dom"/>
</dbReference>
<dbReference type="Proteomes" id="UP000298213">
    <property type="component" value="Unassembled WGS sequence"/>
</dbReference>
<evidence type="ECO:0000256" key="6">
    <source>
        <dbReference type="PROSITE-ProRule" id="PRU01240"/>
    </source>
</evidence>
<dbReference type="Pfam" id="PF00082">
    <property type="entry name" value="Peptidase_S8"/>
    <property type="match status" value="1"/>
</dbReference>
<dbReference type="SUPFAM" id="SSF52743">
    <property type="entry name" value="Subtilisin-like"/>
    <property type="match status" value="1"/>
</dbReference>
<evidence type="ECO:0000256" key="5">
    <source>
        <dbReference type="ARBA" id="ARBA00022825"/>
    </source>
</evidence>
<dbReference type="InterPro" id="IPR015500">
    <property type="entry name" value="Peptidase_S8_subtilisin-rel"/>
</dbReference>
<keyword evidence="4 6" id="KW-0378">Hydrolase</keyword>
<keyword evidence="3" id="KW-0732">Signal</keyword>
<feature type="active site" description="Charge relay system" evidence="6">
    <location>
        <position position="296"/>
    </location>
</feature>
<evidence type="ECO:0000256" key="2">
    <source>
        <dbReference type="ARBA" id="ARBA00022670"/>
    </source>
</evidence>
<dbReference type="InterPro" id="IPR036852">
    <property type="entry name" value="Peptidase_S8/S53_dom_sf"/>
</dbReference>
<keyword evidence="5 6" id="KW-0720">Serine protease</keyword>
<dbReference type="EMBL" id="SPDV01000041">
    <property type="protein sequence ID" value="TFI57023.1"/>
    <property type="molecule type" value="Genomic_DNA"/>
</dbReference>
<gene>
    <name evidence="8" type="ORF">E2493_17160</name>
</gene>
<dbReference type="PROSITE" id="PS51892">
    <property type="entry name" value="SUBTILASE"/>
    <property type="match status" value="1"/>
</dbReference>
<comment type="similarity">
    <text evidence="1 6">Belongs to the peptidase S8 family.</text>
</comment>
<dbReference type="PANTHER" id="PTHR43806:SF11">
    <property type="entry name" value="CEREVISIN-RELATED"/>
    <property type="match status" value="1"/>
</dbReference>
<dbReference type="PANTHER" id="PTHR43806">
    <property type="entry name" value="PEPTIDASE S8"/>
    <property type="match status" value="1"/>
</dbReference>
<feature type="active site" description="Charge relay system" evidence="6">
    <location>
        <position position="95"/>
    </location>
</feature>
<accession>A0A4Y8ZLZ0</accession>
<comment type="caution">
    <text evidence="8">The sequence shown here is derived from an EMBL/GenBank/DDBJ whole genome shotgun (WGS) entry which is preliminary data.</text>
</comment>
<dbReference type="AlphaFoldDB" id="A0A4Y8ZLZ0"/>
<keyword evidence="2 6" id="KW-0645">Protease</keyword>
<evidence type="ECO:0000256" key="4">
    <source>
        <dbReference type="ARBA" id="ARBA00022801"/>
    </source>
</evidence>
<evidence type="ECO:0000313" key="9">
    <source>
        <dbReference type="Proteomes" id="UP000298213"/>
    </source>
</evidence>
<dbReference type="InterPro" id="IPR050131">
    <property type="entry name" value="Peptidase_S8_subtilisin-like"/>
</dbReference>
<organism evidence="8 9">
    <name type="scientific">Sphingomonas parva</name>
    <dbReference type="NCBI Taxonomy" id="2555898"/>
    <lineage>
        <taxon>Bacteria</taxon>
        <taxon>Pseudomonadati</taxon>
        <taxon>Pseudomonadota</taxon>
        <taxon>Alphaproteobacteria</taxon>
        <taxon>Sphingomonadales</taxon>
        <taxon>Sphingomonadaceae</taxon>
        <taxon>Sphingomonas</taxon>
    </lineage>
</organism>
<dbReference type="InterPro" id="IPR034061">
    <property type="entry name" value="Peptidases_S8_Autotransporter"/>
</dbReference>
<dbReference type="PRINTS" id="PR00723">
    <property type="entry name" value="SUBTILISIN"/>
</dbReference>